<reference evidence="3" key="1">
    <citation type="journal article" date="2019" name="Int. J. Syst. Evol. Microbiol.">
        <title>The Global Catalogue of Microorganisms (GCM) 10K type strain sequencing project: providing services to taxonomists for standard genome sequencing and annotation.</title>
        <authorList>
            <consortium name="The Broad Institute Genomics Platform"/>
            <consortium name="The Broad Institute Genome Sequencing Center for Infectious Disease"/>
            <person name="Wu L."/>
            <person name="Ma J."/>
        </authorList>
    </citation>
    <scope>NUCLEOTIDE SEQUENCE [LARGE SCALE GENOMIC DNA]</scope>
    <source>
        <strain evidence="3">CGMCC 1.12151</strain>
    </source>
</reference>
<sequence length="87" mass="9805">MKPDNTKYFTIALCKIGMLFIVIGLIRSLAIHGDQLSFLFGIGGYLLLSMHVVALEKRWAIPKRHTLISGGIFIIIFLPIAYWLAFP</sequence>
<name>A0ABV9MEK9_9BACL</name>
<keyword evidence="1" id="KW-1133">Transmembrane helix</keyword>
<comment type="caution">
    <text evidence="2">The sequence shown here is derived from an EMBL/GenBank/DDBJ whole genome shotgun (WGS) entry which is preliminary data.</text>
</comment>
<accession>A0ABV9MEK9</accession>
<evidence type="ECO:0000256" key="1">
    <source>
        <dbReference type="SAM" id="Phobius"/>
    </source>
</evidence>
<dbReference type="Proteomes" id="UP001595932">
    <property type="component" value="Unassembled WGS sequence"/>
</dbReference>
<feature type="transmembrane region" description="Helical" evidence="1">
    <location>
        <begin position="12"/>
        <end position="30"/>
    </location>
</feature>
<protein>
    <recommendedName>
        <fullName evidence="4">DUF1145 domain-containing protein</fullName>
    </recommendedName>
</protein>
<gene>
    <name evidence="2" type="ORF">ACFO5U_11295</name>
</gene>
<organism evidence="2 3">
    <name type="scientific">Planococcus dechangensis</name>
    <dbReference type="NCBI Taxonomy" id="1176255"/>
    <lineage>
        <taxon>Bacteria</taxon>
        <taxon>Bacillati</taxon>
        <taxon>Bacillota</taxon>
        <taxon>Bacilli</taxon>
        <taxon>Bacillales</taxon>
        <taxon>Caryophanaceae</taxon>
        <taxon>Planococcus</taxon>
    </lineage>
</organism>
<dbReference type="RefSeq" id="WP_377279164.1">
    <property type="nucleotide sequence ID" value="NZ_JBHSGL010000005.1"/>
</dbReference>
<evidence type="ECO:0000313" key="3">
    <source>
        <dbReference type="Proteomes" id="UP001595932"/>
    </source>
</evidence>
<evidence type="ECO:0008006" key="4">
    <source>
        <dbReference type="Google" id="ProtNLM"/>
    </source>
</evidence>
<feature type="transmembrane region" description="Helical" evidence="1">
    <location>
        <begin position="36"/>
        <end position="55"/>
    </location>
</feature>
<feature type="transmembrane region" description="Helical" evidence="1">
    <location>
        <begin position="67"/>
        <end position="85"/>
    </location>
</feature>
<dbReference type="EMBL" id="JBHSGL010000005">
    <property type="protein sequence ID" value="MFC4713454.1"/>
    <property type="molecule type" value="Genomic_DNA"/>
</dbReference>
<evidence type="ECO:0000313" key="2">
    <source>
        <dbReference type="EMBL" id="MFC4713454.1"/>
    </source>
</evidence>
<keyword evidence="1" id="KW-0812">Transmembrane</keyword>
<keyword evidence="3" id="KW-1185">Reference proteome</keyword>
<keyword evidence="1" id="KW-0472">Membrane</keyword>
<proteinExistence type="predicted"/>